<organism evidence="7 8">
    <name type="scientific">Plastoroseomonas hellenica</name>
    <dbReference type="NCBI Taxonomy" id="2687306"/>
    <lineage>
        <taxon>Bacteria</taxon>
        <taxon>Pseudomonadati</taxon>
        <taxon>Pseudomonadota</taxon>
        <taxon>Alphaproteobacteria</taxon>
        <taxon>Acetobacterales</taxon>
        <taxon>Acetobacteraceae</taxon>
        <taxon>Plastoroseomonas</taxon>
    </lineage>
</organism>
<accession>A0ABS5EZE5</accession>
<dbReference type="InterPro" id="IPR001155">
    <property type="entry name" value="OxRdtase_FMN_N"/>
</dbReference>
<dbReference type="RefSeq" id="WP_211853342.1">
    <property type="nucleotide sequence ID" value="NZ_JAAGBB010000016.1"/>
</dbReference>
<evidence type="ECO:0000259" key="6">
    <source>
        <dbReference type="Pfam" id="PF00724"/>
    </source>
</evidence>
<keyword evidence="3" id="KW-0288">FMN</keyword>
<dbReference type="Proteomes" id="UP001196870">
    <property type="component" value="Unassembled WGS sequence"/>
</dbReference>
<dbReference type="Pfam" id="PF00724">
    <property type="entry name" value="Oxidored_FMN"/>
    <property type="match status" value="1"/>
</dbReference>
<evidence type="ECO:0000256" key="3">
    <source>
        <dbReference type="ARBA" id="ARBA00022643"/>
    </source>
</evidence>
<dbReference type="PANTHER" id="PTHR43303:SF4">
    <property type="entry name" value="NADPH DEHYDROGENASE C23G7.10C-RELATED"/>
    <property type="match status" value="1"/>
</dbReference>
<keyword evidence="5" id="KW-0560">Oxidoreductase</keyword>
<evidence type="ECO:0000313" key="7">
    <source>
        <dbReference type="EMBL" id="MBR0665676.1"/>
    </source>
</evidence>
<keyword evidence="8" id="KW-1185">Reference proteome</keyword>
<evidence type="ECO:0000256" key="1">
    <source>
        <dbReference type="ARBA" id="ARBA00001917"/>
    </source>
</evidence>
<name>A0ABS5EZE5_9PROT</name>
<gene>
    <name evidence="7" type="ORF">GXW71_15060</name>
</gene>
<proteinExistence type="predicted"/>
<evidence type="ECO:0000256" key="4">
    <source>
        <dbReference type="ARBA" id="ARBA00022857"/>
    </source>
</evidence>
<evidence type="ECO:0000256" key="2">
    <source>
        <dbReference type="ARBA" id="ARBA00022630"/>
    </source>
</evidence>
<dbReference type="EMBL" id="JAAGBB010000016">
    <property type="protein sequence ID" value="MBR0665676.1"/>
    <property type="molecule type" value="Genomic_DNA"/>
</dbReference>
<dbReference type="CDD" id="cd02932">
    <property type="entry name" value="OYE_YqiM_FMN"/>
    <property type="match status" value="1"/>
</dbReference>
<dbReference type="Gene3D" id="3.20.20.70">
    <property type="entry name" value="Aldolase class I"/>
    <property type="match status" value="1"/>
</dbReference>
<dbReference type="InterPro" id="IPR044152">
    <property type="entry name" value="YqjM-like"/>
</dbReference>
<comment type="cofactor">
    <cofactor evidence="1">
        <name>FMN</name>
        <dbReference type="ChEBI" id="CHEBI:58210"/>
    </cofactor>
</comment>
<feature type="domain" description="NADH:flavin oxidoreductase/NADH oxidase N-terminal" evidence="6">
    <location>
        <begin position="2"/>
        <end position="344"/>
    </location>
</feature>
<protein>
    <submittedName>
        <fullName evidence="7">NADH:flavin oxidoreductase/NADH oxidase</fullName>
    </submittedName>
</protein>
<dbReference type="PANTHER" id="PTHR43303">
    <property type="entry name" value="NADPH DEHYDROGENASE C23G7.10C-RELATED"/>
    <property type="match status" value="1"/>
</dbReference>
<reference evidence="8" key="1">
    <citation type="journal article" date="2021" name="Syst. Appl. Microbiol.">
        <title>Roseomonas hellenica sp. nov., isolated from roots of wild-growing Alkanna tinctoria.</title>
        <authorList>
            <person name="Rat A."/>
            <person name="Naranjo H.D."/>
            <person name="Lebbe L."/>
            <person name="Cnockaert M."/>
            <person name="Krigas N."/>
            <person name="Grigoriadou K."/>
            <person name="Maloupa E."/>
            <person name="Willems A."/>
        </authorList>
    </citation>
    <scope>NUCLEOTIDE SEQUENCE [LARGE SCALE GENOMIC DNA]</scope>
    <source>
        <strain evidence="8">LMG 31523</strain>
    </source>
</reference>
<dbReference type="SUPFAM" id="SSF51395">
    <property type="entry name" value="FMN-linked oxidoreductases"/>
    <property type="match status" value="1"/>
</dbReference>
<evidence type="ECO:0000313" key="8">
    <source>
        <dbReference type="Proteomes" id="UP001196870"/>
    </source>
</evidence>
<evidence type="ECO:0000256" key="5">
    <source>
        <dbReference type="ARBA" id="ARBA00023002"/>
    </source>
</evidence>
<keyword evidence="4" id="KW-0521">NADP</keyword>
<sequence>MLFTPFTLRGITFRNRVIISPMCQYSAKDGIADDWHLVHLGRFALGGAGAVVAEATAVLPEGRITHGDLGIWSEAHVAPLARVATFLKQQGAVPGIQIGHAGRKASMQRPWYGNGPLNDADIARGDRPWETVSASAIPIGEGWITPRAMTAADIAALVEAFVTAAGRAAAAGFELLELHGAHGYLLHQFLSPISNHRDDAYGGARENRWRLPLEIATAVRAVWPTNLPLSFRVSSVDGAEGGNSIEDTIAFAQALKAGGVDVVDCSSGGIAGSATAARVTRDYGFQVPFAARIRHEAGLPTMAVGLITDPRHAEAILQAGDADLIAIAREALADPNWAVHAEATLGAADPEARFATWPKQAGWWLNVRQREIDRLGPWKA</sequence>
<dbReference type="InterPro" id="IPR013785">
    <property type="entry name" value="Aldolase_TIM"/>
</dbReference>
<comment type="caution">
    <text evidence="7">The sequence shown here is derived from an EMBL/GenBank/DDBJ whole genome shotgun (WGS) entry which is preliminary data.</text>
</comment>
<keyword evidence="2" id="KW-0285">Flavoprotein</keyword>